<dbReference type="InterPro" id="IPR036661">
    <property type="entry name" value="Luciferase-like_sf"/>
</dbReference>
<keyword evidence="2" id="KW-0288">FMN</keyword>
<dbReference type="EMBL" id="JAAAPO010000001">
    <property type="protein sequence ID" value="NBC35015.1"/>
    <property type="molecule type" value="Genomic_DNA"/>
</dbReference>
<accession>A0ABW9X922</accession>
<evidence type="ECO:0000256" key="2">
    <source>
        <dbReference type="ARBA" id="ARBA00022643"/>
    </source>
</evidence>
<evidence type="ECO:0000259" key="5">
    <source>
        <dbReference type="Pfam" id="PF00296"/>
    </source>
</evidence>
<dbReference type="Pfam" id="PF00296">
    <property type="entry name" value="Bac_luciferase"/>
    <property type="match status" value="1"/>
</dbReference>
<dbReference type="InterPro" id="IPR050172">
    <property type="entry name" value="SsuD_RutA_monooxygenase"/>
</dbReference>
<dbReference type="RefSeq" id="WP_161716320.1">
    <property type="nucleotide sequence ID" value="NZ_JAAAPO010000001.1"/>
</dbReference>
<protein>
    <submittedName>
        <fullName evidence="6">LLM class flavin-dependent oxidoreductase</fullName>
    </submittedName>
</protein>
<evidence type="ECO:0000256" key="3">
    <source>
        <dbReference type="ARBA" id="ARBA00023002"/>
    </source>
</evidence>
<evidence type="ECO:0000256" key="4">
    <source>
        <dbReference type="ARBA" id="ARBA00023033"/>
    </source>
</evidence>
<comment type="caution">
    <text evidence="6">The sequence shown here is derived from an EMBL/GenBank/DDBJ whole genome shotgun (WGS) entry which is preliminary data.</text>
</comment>
<gene>
    <name evidence="6" type="ORF">GTZ99_00405</name>
</gene>
<dbReference type="InterPro" id="IPR011251">
    <property type="entry name" value="Luciferase-like_dom"/>
</dbReference>
<keyword evidence="1" id="KW-0285">Flavoprotein</keyword>
<proteinExistence type="predicted"/>
<dbReference type="Gene3D" id="3.20.20.30">
    <property type="entry name" value="Luciferase-like domain"/>
    <property type="match status" value="1"/>
</dbReference>
<sequence>MPVELNGLLNHNISSEISPLPFTTFDPDGIAKMAKLHEAYGYDRVLIANAATMPDNFTTAGYVAAHTQRLGVMLAHRPGFIPPTMAARMLATLDNLMPGRAGVHIITAASDEETQADGDYQTKVARYDRAREYIRVLRQMWTSTAPIDHDDTWFKFTGGFCAVKPVNPQIPVYFGGMSPAALETAGECCDVFATLSDTVEGMSEVVAKVRAAAAPHGRSPRFLMSIRIVIAETDEAAWARADAIRDQVMANMGKLDANVVANKADGFKRTADIAARGDRLEKCFWNGINQLRGGQSNSGALVGSPDTLADAIMDYYKAGVSAFILRGFDPIEDVKTIGRDLFPLIRARVADYDRGQAAAQAVPA</sequence>
<feature type="domain" description="Luciferase-like" evidence="5">
    <location>
        <begin position="25"/>
        <end position="321"/>
    </location>
</feature>
<reference evidence="7" key="1">
    <citation type="submission" date="2020-01" db="EMBL/GenBank/DDBJ databases">
        <title>Sphingomonas sp. strain CSW-10.</title>
        <authorList>
            <person name="Chen W.-M."/>
        </authorList>
    </citation>
    <scope>NUCLEOTIDE SEQUENCE [LARGE SCALE GENOMIC DNA]</scope>
    <source>
        <strain evidence="7">FSY-8</strain>
    </source>
</reference>
<dbReference type="SUPFAM" id="SSF51679">
    <property type="entry name" value="Bacterial luciferase-like"/>
    <property type="match status" value="1"/>
</dbReference>
<dbReference type="PANTHER" id="PTHR42847">
    <property type="entry name" value="ALKANESULFONATE MONOOXYGENASE"/>
    <property type="match status" value="1"/>
</dbReference>
<keyword evidence="4" id="KW-0503">Monooxygenase</keyword>
<keyword evidence="3" id="KW-0560">Oxidoreductase</keyword>
<dbReference type="Proteomes" id="UP000753724">
    <property type="component" value="Unassembled WGS sequence"/>
</dbReference>
<dbReference type="PANTHER" id="PTHR42847:SF9">
    <property type="entry name" value="BLL6451 PROTEIN"/>
    <property type="match status" value="1"/>
</dbReference>
<evidence type="ECO:0000313" key="7">
    <source>
        <dbReference type="Proteomes" id="UP000753724"/>
    </source>
</evidence>
<dbReference type="CDD" id="cd01094">
    <property type="entry name" value="Alkanesulfonate_monoxygenase"/>
    <property type="match status" value="1"/>
</dbReference>
<keyword evidence="7" id="KW-1185">Reference proteome</keyword>
<name>A0ABW9X922_9SPHN</name>
<organism evidence="6 7">
    <name type="scientific">Novosphingobium ovatum</name>
    <dbReference type="NCBI Taxonomy" id="1908523"/>
    <lineage>
        <taxon>Bacteria</taxon>
        <taxon>Pseudomonadati</taxon>
        <taxon>Pseudomonadota</taxon>
        <taxon>Alphaproteobacteria</taxon>
        <taxon>Sphingomonadales</taxon>
        <taxon>Sphingomonadaceae</taxon>
        <taxon>Novosphingobium</taxon>
    </lineage>
</organism>
<evidence type="ECO:0000313" key="6">
    <source>
        <dbReference type="EMBL" id="NBC35015.1"/>
    </source>
</evidence>
<evidence type="ECO:0000256" key="1">
    <source>
        <dbReference type="ARBA" id="ARBA00022630"/>
    </source>
</evidence>